<proteinExistence type="predicted"/>
<dbReference type="RefSeq" id="WP_238279101.1">
    <property type="nucleotide sequence ID" value="NZ_BPQL01000049.1"/>
</dbReference>
<dbReference type="EMBL" id="JBEPMM010000009">
    <property type="protein sequence ID" value="MET3693706.1"/>
    <property type="molecule type" value="Genomic_DNA"/>
</dbReference>
<comment type="caution">
    <text evidence="1">The sequence shown here is derived from an EMBL/GenBank/DDBJ whole genome shotgun (WGS) entry which is preliminary data.</text>
</comment>
<organism evidence="1 2">
    <name type="scientific">Methylobacterium goesingense</name>
    <dbReference type="NCBI Taxonomy" id="243690"/>
    <lineage>
        <taxon>Bacteria</taxon>
        <taxon>Pseudomonadati</taxon>
        <taxon>Pseudomonadota</taxon>
        <taxon>Alphaproteobacteria</taxon>
        <taxon>Hyphomicrobiales</taxon>
        <taxon>Methylobacteriaceae</taxon>
        <taxon>Methylobacterium</taxon>
    </lineage>
</organism>
<dbReference type="InterPro" id="IPR015946">
    <property type="entry name" value="KH_dom-like_a/b"/>
</dbReference>
<dbReference type="InterPro" id="IPR036102">
    <property type="entry name" value="OsmC/Ohrsf"/>
</dbReference>
<gene>
    <name evidence="1" type="ORF">ABID43_003257</name>
</gene>
<dbReference type="Gene3D" id="3.30.300.20">
    <property type="match status" value="1"/>
</dbReference>
<dbReference type="Pfam" id="PF02566">
    <property type="entry name" value="OsmC"/>
    <property type="match status" value="1"/>
</dbReference>
<protein>
    <submittedName>
        <fullName evidence="1">Organic hydroperoxide reductase OsmC/OhrA</fullName>
    </submittedName>
</protein>
<accession>A0ABV2LAF6</accession>
<keyword evidence="2" id="KW-1185">Reference proteome</keyword>
<dbReference type="Proteomes" id="UP001549145">
    <property type="component" value="Unassembled WGS sequence"/>
</dbReference>
<evidence type="ECO:0000313" key="1">
    <source>
        <dbReference type="EMBL" id="MET3693706.1"/>
    </source>
</evidence>
<sequence length="147" mass="15410">MGPGPSITITQIEGYKFAVDFGSVLPQLLVDEAVPIGDGAGPFPEQLLVTAVANCLCASFVFALAKFKQEAGGIRAEAHCAVTRNAENRLRITGITVSISLAAHAEAVPRIDRVLEQFQRFCTVSESVQAGIPVAVTVRDGTGTLLG</sequence>
<dbReference type="SUPFAM" id="SSF82784">
    <property type="entry name" value="OsmC-like"/>
    <property type="match status" value="1"/>
</dbReference>
<reference evidence="1 2" key="1">
    <citation type="submission" date="2024-06" db="EMBL/GenBank/DDBJ databases">
        <title>Genomic Encyclopedia of Type Strains, Phase IV (KMG-IV): sequencing the most valuable type-strain genomes for metagenomic binning, comparative biology and taxonomic classification.</title>
        <authorList>
            <person name="Goeker M."/>
        </authorList>
    </citation>
    <scope>NUCLEOTIDE SEQUENCE [LARGE SCALE GENOMIC DNA]</scope>
    <source>
        <strain evidence="1 2">DSM 21331</strain>
    </source>
</reference>
<dbReference type="InterPro" id="IPR003718">
    <property type="entry name" value="OsmC/Ohr_fam"/>
</dbReference>
<evidence type="ECO:0000313" key="2">
    <source>
        <dbReference type="Proteomes" id="UP001549145"/>
    </source>
</evidence>
<name>A0ABV2LAF6_9HYPH</name>